<comment type="catalytic activity">
    <reaction evidence="1">
        <text>ATP + protein L-histidine = ADP + protein N-phospho-L-histidine.</text>
        <dbReference type="EC" id="2.7.13.3"/>
    </reaction>
</comment>
<feature type="coiled-coil region" evidence="4">
    <location>
        <begin position="851"/>
        <end position="892"/>
    </location>
</feature>
<evidence type="ECO:0000259" key="7">
    <source>
        <dbReference type="PROSITE" id="PS50109"/>
    </source>
</evidence>
<reference evidence="8 9" key="1">
    <citation type="submission" date="2017-02" db="EMBL/GenBank/DDBJ databases">
        <title>Arcobacter caeni sp. nov, a new Arcobacter species isolated from reclaimed water.</title>
        <authorList>
            <person name="Figueras M.J."/>
            <person name="Perez-Cataluna A."/>
            <person name="Salas-Masso N."/>
        </authorList>
    </citation>
    <scope>NUCLEOTIDE SEQUENCE [LARGE SCALE GENOMIC DNA]</scope>
    <source>
        <strain evidence="8 9">RW17-10</strain>
    </source>
</reference>
<protein>
    <recommendedName>
        <fullName evidence="2">histidine kinase</fullName>
        <ecNumber evidence="2">2.7.13.3</ecNumber>
    </recommendedName>
</protein>
<dbReference type="PROSITE" id="PS50109">
    <property type="entry name" value="HIS_KIN"/>
    <property type="match status" value="1"/>
</dbReference>
<dbReference type="GO" id="GO:0000155">
    <property type="term" value="F:phosphorelay sensor kinase activity"/>
    <property type="evidence" value="ECO:0007669"/>
    <property type="project" value="InterPro"/>
</dbReference>
<dbReference type="CDD" id="cd01007">
    <property type="entry name" value="PBP2_BvgS_HisK_like"/>
    <property type="match status" value="1"/>
</dbReference>
<evidence type="ECO:0000256" key="1">
    <source>
        <dbReference type="ARBA" id="ARBA00000085"/>
    </source>
</evidence>
<organism evidence="8 9">
    <name type="scientific">Arcobacter caeni</name>
    <dbReference type="NCBI Taxonomy" id="1912877"/>
    <lineage>
        <taxon>Bacteria</taxon>
        <taxon>Pseudomonadati</taxon>
        <taxon>Campylobacterota</taxon>
        <taxon>Epsilonproteobacteria</taxon>
        <taxon>Campylobacterales</taxon>
        <taxon>Arcobacteraceae</taxon>
        <taxon>Arcobacter</taxon>
    </lineage>
</organism>
<evidence type="ECO:0000256" key="3">
    <source>
        <dbReference type="ARBA" id="ARBA00022729"/>
    </source>
</evidence>
<accession>A0A363CX52</accession>
<dbReference type="InterPro" id="IPR003661">
    <property type="entry name" value="HisK_dim/P_dom"/>
</dbReference>
<feature type="signal peptide" evidence="6">
    <location>
        <begin position="1"/>
        <end position="21"/>
    </location>
</feature>
<dbReference type="SMART" id="SM00062">
    <property type="entry name" value="PBPb"/>
    <property type="match status" value="2"/>
</dbReference>
<dbReference type="InterPro" id="IPR005467">
    <property type="entry name" value="His_kinase_dom"/>
</dbReference>
<dbReference type="Pfam" id="PF00497">
    <property type="entry name" value="SBP_bac_3"/>
    <property type="match status" value="2"/>
</dbReference>
<keyword evidence="5" id="KW-0812">Transmembrane</keyword>
<evidence type="ECO:0000313" key="8">
    <source>
        <dbReference type="EMBL" id="PUE63357.1"/>
    </source>
</evidence>
<feature type="transmembrane region" description="Helical" evidence="5">
    <location>
        <begin position="812"/>
        <end position="831"/>
    </location>
</feature>
<name>A0A363CX52_9BACT</name>
<dbReference type="PANTHER" id="PTHR35936">
    <property type="entry name" value="MEMBRANE-BOUND LYTIC MUREIN TRANSGLYCOSYLASE F"/>
    <property type="match status" value="1"/>
</dbReference>
<dbReference type="InterPro" id="IPR003594">
    <property type="entry name" value="HATPase_dom"/>
</dbReference>
<sequence>MKALFKLTILLTLFLNNFLFANQTNELEKVTLQLEWKHQFEFAGFYAAVEKGYYKDVGLEVEIKEFKQGINIIQEVLSGNATFGISSSALILEKLNKKPIVLIASYFKQNALALVTKPEIKTPADLKNKRIMAVDWEMGHTSLGVILKDAGINQNDYTLVNHNFKVDKFVKGEVDAMSVFTTSQPYELDKLGIKYNILNPANFGIYSYDVELFTSEDVINSDIQKVKNFVEATNKGWEYAFKNKEEIVELIYNKYTKIKTKESLLFEAIQTEKIFKTNVFKIGAITPELIKLNADMYTNLGLVNKDYNISEILNNYYFDINNKIENILTLEEKNYIKNSIIKVHNELNWPPINYNKDAKPMGYSIDYMNLLASKVGLTIEYISGPNWNDFLELIKENKIDVMLNIGKTEDREKYLNFTTPYAKTFDTVFTKKDINNLKNLDDFKGKNLAVIKGFYEEELLKKHYPNINLILVEDTIAGLKKLAYGEVDGFIDNFAVANYFMENGLITNLKAAFEIKDTKFNLNMHLATNKNNKILQEILEKAKKEITLAEEFELKRKWINTNNIELKSTIPLNIEEENYLSTKKTITMCVDPEWEPFEVLDKNGKHIGIAADIIRLISSKLGIEIKIIPTKTWEESIEFSKEKRCDLMSFLNETPQRKEWLTFTEPIFKDPNVIIGRLDSDIIKDLSKIKASIAIPKGTAMYERFQKDFPKLIIIPVDSEDEAFKLVEEKKADLTVRSMIISAFNIKEKGFFNLKILNQPEDYENQLRIGVIKNEPILKDILNKAIETLTKDDIQNIVNKWVSIKYEKIEDYTYLWLLIAFIIILLVFFLYRQYLLKHNNNFLQNEVLKRTQELEKSNQILKEKKNELNKLNSSLEEKINEEVEKNKLFQEKLFKADKLASMGEMISNIAHQWRQPLSIISTIATGIKIQKEFGTLKEEELVQNMDLINKNAQYLSETINDFRNFIKGDRKIKTYDLSTTINNFLHIIESTIKTDNINIILDLEKDIKLEGYPNELIQCLINIFNNSKDAFKEINQENPLLFISTSLQNNIINISIKDNAGGISPNIISKIYDPYFTTKHKSQGTGLGLHMTYKLIDEGMNGKIEAQNIEFEYENKIYKGVEFILILNC</sequence>
<evidence type="ECO:0000256" key="5">
    <source>
        <dbReference type="SAM" id="Phobius"/>
    </source>
</evidence>
<dbReference type="RefSeq" id="WP_108561236.1">
    <property type="nucleotide sequence ID" value="NZ_MUXE01000027.1"/>
</dbReference>
<evidence type="ECO:0000256" key="6">
    <source>
        <dbReference type="SAM" id="SignalP"/>
    </source>
</evidence>
<dbReference type="CDD" id="cd00082">
    <property type="entry name" value="HisKA"/>
    <property type="match status" value="1"/>
</dbReference>
<comment type="caution">
    <text evidence="8">The sequence shown here is derived from an EMBL/GenBank/DDBJ whole genome shotgun (WGS) entry which is preliminary data.</text>
</comment>
<dbReference type="SUPFAM" id="SSF53850">
    <property type="entry name" value="Periplasmic binding protein-like II"/>
    <property type="match status" value="3"/>
</dbReference>
<dbReference type="EC" id="2.7.13.3" evidence="2"/>
<dbReference type="Pfam" id="PF02518">
    <property type="entry name" value="HATPase_c"/>
    <property type="match status" value="1"/>
</dbReference>
<dbReference type="SMART" id="SM00387">
    <property type="entry name" value="HATPase_c"/>
    <property type="match status" value="1"/>
</dbReference>
<evidence type="ECO:0000313" key="9">
    <source>
        <dbReference type="Proteomes" id="UP000251135"/>
    </source>
</evidence>
<dbReference type="InterPro" id="IPR015168">
    <property type="entry name" value="SsuA/THI5"/>
</dbReference>
<dbReference type="EMBL" id="MUXE01000027">
    <property type="protein sequence ID" value="PUE63357.1"/>
    <property type="molecule type" value="Genomic_DNA"/>
</dbReference>
<evidence type="ECO:0000256" key="4">
    <source>
        <dbReference type="SAM" id="Coils"/>
    </source>
</evidence>
<keyword evidence="3 6" id="KW-0732">Signal</keyword>
<dbReference type="Gene3D" id="3.40.190.10">
    <property type="entry name" value="Periplasmic binding protein-like II"/>
    <property type="match status" value="6"/>
</dbReference>
<keyword evidence="8" id="KW-0418">Kinase</keyword>
<dbReference type="CDD" id="cd13708">
    <property type="entry name" value="PBP2_BvgS_like_1"/>
    <property type="match status" value="1"/>
</dbReference>
<dbReference type="Gene3D" id="1.10.287.130">
    <property type="match status" value="1"/>
</dbReference>
<keyword evidence="5" id="KW-0472">Membrane</keyword>
<keyword evidence="4" id="KW-0175">Coiled coil</keyword>
<dbReference type="Pfam" id="PF09084">
    <property type="entry name" value="NMT1"/>
    <property type="match status" value="1"/>
</dbReference>
<dbReference type="AlphaFoldDB" id="A0A363CX52"/>
<dbReference type="Gene3D" id="3.30.565.10">
    <property type="entry name" value="Histidine kinase-like ATPase, C-terminal domain"/>
    <property type="match status" value="1"/>
</dbReference>
<dbReference type="OrthoDB" id="5348080at2"/>
<dbReference type="SMART" id="SM00388">
    <property type="entry name" value="HisKA"/>
    <property type="match status" value="1"/>
</dbReference>
<proteinExistence type="predicted"/>
<dbReference type="SUPFAM" id="SSF55874">
    <property type="entry name" value="ATPase domain of HSP90 chaperone/DNA topoisomerase II/histidine kinase"/>
    <property type="match status" value="1"/>
</dbReference>
<evidence type="ECO:0000256" key="2">
    <source>
        <dbReference type="ARBA" id="ARBA00012438"/>
    </source>
</evidence>
<keyword evidence="8" id="KW-0808">Transferase</keyword>
<dbReference type="Pfam" id="PF00512">
    <property type="entry name" value="HisKA"/>
    <property type="match status" value="1"/>
</dbReference>
<feature type="domain" description="Histidine kinase" evidence="7">
    <location>
        <begin position="908"/>
        <end position="1129"/>
    </location>
</feature>
<dbReference type="InterPro" id="IPR036097">
    <property type="entry name" value="HisK_dim/P_sf"/>
</dbReference>
<keyword evidence="9" id="KW-1185">Reference proteome</keyword>
<gene>
    <name evidence="8" type="ORF">B0174_11710</name>
</gene>
<dbReference type="InterPro" id="IPR036890">
    <property type="entry name" value="HATPase_C_sf"/>
</dbReference>
<dbReference type="Proteomes" id="UP000251135">
    <property type="component" value="Unassembled WGS sequence"/>
</dbReference>
<dbReference type="InterPro" id="IPR001638">
    <property type="entry name" value="Solute-binding_3/MltF_N"/>
</dbReference>
<keyword evidence="5" id="KW-1133">Transmembrane helix</keyword>
<dbReference type="SUPFAM" id="SSF47384">
    <property type="entry name" value="Homodimeric domain of signal transducing histidine kinase"/>
    <property type="match status" value="1"/>
</dbReference>
<feature type="chain" id="PRO_5016587671" description="histidine kinase" evidence="6">
    <location>
        <begin position="22"/>
        <end position="1129"/>
    </location>
</feature>